<evidence type="ECO:0000256" key="1">
    <source>
        <dbReference type="SAM" id="Phobius"/>
    </source>
</evidence>
<evidence type="ECO:0000313" key="3">
    <source>
        <dbReference type="Proteomes" id="UP000004994"/>
    </source>
</evidence>
<dbReference type="Gramene" id="Solyc04g008625.1.1">
    <property type="protein sequence ID" value="Solyc04g008625.1.1"/>
    <property type="gene ID" value="Solyc04g008625.1"/>
</dbReference>
<dbReference type="EnsemblPlants" id="Solyc04g008625.1.1">
    <property type="protein sequence ID" value="Solyc04g008625.1.1"/>
    <property type="gene ID" value="Solyc04g008625.1"/>
</dbReference>
<sequence length="73" mass="8905">MGQGYFVECHEEYEDNPEWWFQFMEVVIIWYLAGALWDSHIILCWYFQSEVCYILITWSMGSCQGVFAYRQRT</sequence>
<accession>A0A3Q7GPF6</accession>
<dbReference type="InParanoid" id="A0A3Q7GPF6"/>
<dbReference type="AlphaFoldDB" id="A0A3Q7GPF6"/>
<name>A0A3Q7GPF6_SOLLC</name>
<feature type="transmembrane region" description="Helical" evidence="1">
    <location>
        <begin position="20"/>
        <end position="39"/>
    </location>
</feature>
<proteinExistence type="predicted"/>
<reference evidence="2" key="2">
    <citation type="submission" date="2019-01" db="UniProtKB">
        <authorList>
            <consortium name="EnsemblPlants"/>
        </authorList>
    </citation>
    <scope>IDENTIFICATION</scope>
    <source>
        <strain evidence="2">cv. Heinz 1706</strain>
    </source>
</reference>
<evidence type="ECO:0000313" key="2">
    <source>
        <dbReference type="EnsemblPlants" id="Solyc04g008625.1.1"/>
    </source>
</evidence>
<organism evidence="2">
    <name type="scientific">Solanum lycopersicum</name>
    <name type="common">Tomato</name>
    <name type="synonym">Lycopersicon esculentum</name>
    <dbReference type="NCBI Taxonomy" id="4081"/>
    <lineage>
        <taxon>Eukaryota</taxon>
        <taxon>Viridiplantae</taxon>
        <taxon>Streptophyta</taxon>
        <taxon>Embryophyta</taxon>
        <taxon>Tracheophyta</taxon>
        <taxon>Spermatophyta</taxon>
        <taxon>Magnoliopsida</taxon>
        <taxon>eudicotyledons</taxon>
        <taxon>Gunneridae</taxon>
        <taxon>Pentapetalae</taxon>
        <taxon>asterids</taxon>
        <taxon>lamiids</taxon>
        <taxon>Solanales</taxon>
        <taxon>Solanaceae</taxon>
        <taxon>Solanoideae</taxon>
        <taxon>Solaneae</taxon>
        <taxon>Solanum</taxon>
        <taxon>Solanum subgen. Lycopersicon</taxon>
    </lineage>
</organism>
<keyword evidence="1" id="KW-0472">Membrane</keyword>
<protein>
    <submittedName>
        <fullName evidence="2">Uncharacterized protein</fullName>
    </submittedName>
</protein>
<keyword evidence="1" id="KW-1133">Transmembrane helix</keyword>
<dbReference type="Proteomes" id="UP000004994">
    <property type="component" value="Chromosome 4"/>
</dbReference>
<keyword evidence="1" id="KW-0812">Transmembrane</keyword>
<reference evidence="2" key="1">
    <citation type="journal article" date="2012" name="Nature">
        <title>The tomato genome sequence provides insights into fleshy fruit evolution.</title>
        <authorList>
            <consortium name="Tomato Genome Consortium"/>
        </authorList>
    </citation>
    <scope>NUCLEOTIDE SEQUENCE [LARGE SCALE GENOMIC DNA]</scope>
    <source>
        <strain evidence="2">cv. Heinz 1706</strain>
    </source>
</reference>
<keyword evidence="3" id="KW-1185">Reference proteome</keyword>